<proteinExistence type="predicted"/>
<dbReference type="Proteomes" id="UP000315783">
    <property type="component" value="Unassembled WGS sequence"/>
</dbReference>
<dbReference type="EMBL" id="SPUK01000002">
    <property type="protein sequence ID" value="TQV99270.1"/>
    <property type="molecule type" value="Genomic_DNA"/>
</dbReference>
<dbReference type="AlphaFoldDB" id="A0A545WAN8"/>
<evidence type="ECO:0000313" key="3">
    <source>
        <dbReference type="Proteomes" id="UP000315783"/>
    </source>
</evidence>
<gene>
    <name evidence="2" type="ORF">IF1G_01485</name>
</gene>
<keyword evidence="1" id="KW-0175">Coiled coil</keyword>
<evidence type="ECO:0000256" key="1">
    <source>
        <dbReference type="SAM" id="Coils"/>
    </source>
</evidence>
<sequence>MSEQARLTVLTAQIAQMHQEMEYWQHHEQNVIAQLNAAMRNLQQYTRHGQFPDPIVSAAVNNHSIALNQIRQNMARLQARKSAAEGEYNQLLRRVGPFQGQ</sequence>
<comment type="caution">
    <text evidence="2">The sequence shown here is derived from an EMBL/GenBank/DDBJ whole genome shotgun (WGS) entry which is preliminary data.</text>
</comment>
<dbReference type="OrthoDB" id="4870063at2759"/>
<keyword evidence="3" id="KW-1185">Reference proteome</keyword>
<evidence type="ECO:0000313" key="2">
    <source>
        <dbReference type="EMBL" id="TQV99270.1"/>
    </source>
</evidence>
<name>A0A545WAN8_9HYPO</name>
<protein>
    <submittedName>
        <fullName evidence="2">Uncharacterized protein</fullName>
    </submittedName>
</protein>
<reference evidence="2 3" key="1">
    <citation type="journal article" date="2019" name="Appl. Microbiol. Biotechnol.">
        <title>Genome sequence of Isaria javanica and comparative genome analysis insights into family S53 peptidase evolution in fungal entomopathogens.</title>
        <authorList>
            <person name="Lin R."/>
            <person name="Zhang X."/>
            <person name="Xin B."/>
            <person name="Zou M."/>
            <person name="Gao Y."/>
            <person name="Qin F."/>
            <person name="Hu Q."/>
            <person name="Xie B."/>
            <person name="Cheng X."/>
        </authorList>
    </citation>
    <scope>NUCLEOTIDE SEQUENCE [LARGE SCALE GENOMIC DNA]</scope>
    <source>
        <strain evidence="2 3">IJ1G</strain>
    </source>
</reference>
<accession>A0A545WAN8</accession>
<feature type="coiled-coil region" evidence="1">
    <location>
        <begin position="60"/>
        <end position="94"/>
    </location>
</feature>
<organism evidence="2 3">
    <name type="scientific">Cordyceps javanica</name>
    <dbReference type="NCBI Taxonomy" id="43265"/>
    <lineage>
        <taxon>Eukaryota</taxon>
        <taxon>Fungi</taxon>
        <taxon>Dikarya</taxon>
        <taxon>Ascomycota</taxon>
        <taxon>Pezizomycotina</taxon>
        <taxon>Sordariomycetes</taxon>
        <taxon>Hypocreomycetidae</taxon>
        <taxon>Hypocreales</taxon>
        <taxon>Cordycipitaceae</taxon>
        <taxon>Cordyceps</taxon>
    </lineage>
</organism>